<dbReference type="AlphaFoldDB" id="A0A517D8F4"/>
<dbReference type="Gene3D" id="3.10.20.320">
    <property type="entry name" value="Putative peptidoglycan bound protein (lpxtg motif)"/>
    <property type="match status" value="5"/>
</dbReference>
<keyword evidence="3" id="KW-0732">Signal</keyword>
<dbReference type="RefSeq" id="WP_144227982.1">
    <property type="nucleotide sequence ID" value="NZ_CP041677.1"/>
</dbReference>
<feature type="transmembrane region" description="Helical" evidence="2">
    <location>
        <begin position="985"/>
        <end position="1003"/>
    </location>
</feature>
<feature type="domain" description="MucBP" evidence="4">
    <location>
        <begin position="404"/>
        <end position="460"/>
    </location>
</feature>
<reference evidence="5 6" key="1">
    <citation type="submission" date="2019-07" db="EMBL/GenBank/DDBJ databases">
        <title>Gastrointestinal microbiota of Peromyscus leucopus, the white-footed mouse.</title>
        <authorList>
            <person name="Milovic A."/>
            <person name="Bassam K."/>
            <person name="Barbour A.G."/>
        </authorList>
    </citation>
    <scope>NUCLEOTIDE SEQUENCE [LARGE SCALE GENOMIC DNA]</scope>
    <source>
        <strain evidence="5 6">LL7</strain>
        <plasmid evidence="5 6">unnamed</plasmid>
    </source>
</reference>
<dbReference type="Pfam" id="PF06458">
    <property type="entry name" value="MucBP"/>
    <property type="match status" value="5"/>
</dbReference>
<keyword evidence="1" id="KW-0677">Repeat</keyword>
<keyword evidence="2" id="KW-0472">Membrane</keyword>
<proteinExistence type="predicted"/>
<keyword evidence="5" id="KW-0614">Plasmid</keyword>
<evidence type="ECO:0000259" key="4">
    <source>
        <dbReference type="Pfam" id="PF06458"/>
    </source>
</evidence>
<dbReference type="EMBL" id="CP041677">
    <property type="protein sequence ID" value="QDR73631.1"/>
    <property type="molecule type" value="Genomic_DNA"/>
</dbReference>
<evidence type="ECO:0000256" key="2">
    <source>
        <dbReference type="SAM" id="Phobius"/>
    </source>
</evidence>
<feature type="domain" description="MucBP" evidence="4">
    <location>
        <begin position="593"/>
        <end position="649"/>
    </location>
</feature>
<dbReference type="InterPro" id="IPR009459">
    <property type="entry name" value="MucBP_dom"/>
</dbReference>
<feature type="domain" description="MucBP" evidence="4">
    <location>
        <begin position="529"/>
        <end position="587"/>
    </location>
</feature>
<feature type="chain" id="PRO_5038459532" description="MucBP domain-containing protein" evidence="3">
    <location>
        <begin position="27"/>
        <end position="1148"/>
    </location>
</feature>
<feature type="domain" description="MucBP" evidence="4">
    <location>
        <begin position="468"/>
        <end position="523"/>
    </location>
</feature>
<geneLocation type="plasmid" evidence="5 6">
    <name>unnamed</name>
</geneLocation>
<evidence type="ECO:0000313" key="5">
    <source>
        <dbReference type="EMBL" id="QDR73631.1"/>
    </source>
</evidence>
<dbReference type="Proteomes" id="UP000316394">
    <property type="component" value="Plasmid unnamed"/>
</dbReference>
<gene>
    <name evidence="5" type="ORF">FOD75_11075</name>
</gene>
<accession>A0A517D8F4</accession>
<keyword evidence="2" id="KW-1133">Transmembrane helix</keyword>
<keyword evidence="2" id="KW-0812">Transmembrane</keyword>
<sequence length="1148" mass="129268">MTKTKSKLLVSATVLASLTLYNQAINADTTQPGVNSAIQTTNQQQNSQEPKVVDVQVTGEPNTETVGTEVFDPITVTVKTDHFTNDNLLTQDGLGWTDETEVQPIKGTATGTINNPRYWGQNDPTEPVTAYTFNNGDSGRITNVGETLAGTKLDLIYTVEDSDKDDWMTYSGFGKDKRVKGLAFTGEQYIKDSSNNSIVVLYNGANYIDIKYQLVRHNTLIEQPVLVSFITTDIDVGQGVATDLANLALVIPKETNLSIKDGVIYDSSHTGPYHYGADINGANGLPYGGYLGVAFLSHFNYTFFAPAPANNDIYKFATGVRYDLFGSALQTKLVINRQTHLTVKYVDDEGNEIQPVTKVTGTNDYPQVPSAPTIKDYQLNDTKTNIISSDEEEIIYQYLPEYHLTVEYLDEQGNRISSQQELTAIKGALVQLKPLPIEGYQLPTIQSVIVSQDDTIKFLYSKQQLQTKVEYVDEQGNILSEPQDITSTYGSRITLQPVQITGFTTPAAKTIDVTANQTIQLVYVRKTFPITVQYVDETGHLLAENKQLMAPFDAEITLQASEITGYLTPDLQTIRVTGATTVKFVYTKQEFSIQIQFVDQAGHQLQSAETLTAKYGEKLSLESARIDGYEKPDKQELTVEKAQTITFVYHKIVVAHQWPQAQAVATGKGSPVRIIRQSNVGQAVPATIRTSPVIVRNTVRAQPTKSPVYRSTVQVQPRLAQSNSVPKLPTINFKIYNPTKHVNKQVQKKKIQDKFQQNTGMNKNDQKVFFEVLKSIDKDGKKRGLNQQQRNLEMAYYIAGVSYTDTDYGSKLQRATSRVYKYNPTNLGKLVGNSKVKKFSAILWNAREKHKVDLPHLMVALAGAKDQNWIPKTIQTITTFPDQIRSLLYFALYHKTLTNTHGLPSNIEQWLFVNGYYGDKIADHKISQEDLHADLDSYFLVNSKESLARSLWKLYNSDPQALAKKRQLQERGMAERTKQTRNAKVGTIVVGALSLSTIGLGLVDVIKNRRKAKEAAKSNVRKVIDRIKQTSRKFAKDVKTVLRNQRQAIRKTIRTLPNRLTQAARKQVQNVRQGFHKAVINARRIVRPVQRIIQRVTRPVIRPIRRVVTNVKRTIRRVARTVRQTYHKVTRTVRRVANRVKRIFRRRR</sequence>
<evidence type="ECO:0000256" key="3">
    <source>
        <dbReference type="SAM" id="SignalP"/>
    </source>
</evidence>
<organism evidence="5 6">
    <name type="scientific">Limosilactobacillus reuteri</name>
    <name type="common">Lactobacillus reuteri</name>
    <dbReference type="NCBI Taxonomy" id="1598"/>
    <lineage>
        <taxon>Bacteria</taxon>
        <taxon>Bacillati</taxon>
        <taxon>Bacillota</taxon>
        <taxon>Bacilli</taxon>
        <taxon>Lactobacillales</taxon>
        <taxon>Lactobacillaceae</taxon>
        <taxon>Limosilactobacillus</taxon>
    </lineage>
</organism>
<evidence type="ECO:0000313" key="6">
    <source>
        <dbReference type="Proteomes" id="UP000316394"/>
    </source>
</evidence>
<feature type="signal peptide" evidence="3">
    <location>
        <begin position="1"/>
        <end position="26"/>
    </location>
</feature>
<evidence type="ECO:0000256" key="1">
    <source>
        <dbReference type="ARBA" id="ARBA00022737"/>
    </source>
</evidence>
<protein>
    <recommendedName>
        <fullName evidence="4">MucBP domain-containing protein</fullName>
    </recommendedName>
</protein>
<feature type="domain" description="MucBP" evidence="4">
    <location>
        <begin position="341"/>
        <end position="398"/>
    </location>
</feature>
<name>A0A517D8F4_LIMRT</name>